<keyword evidence="1" id="KW-0175">Coiled coil</keyword>
<dbReference type="AlphaFoldDB" id="R4X7T8"/>
<gene>
    <name evidence="3" type="ORF">TAPDE_001329</name>
</gene>
<comment type="caution">
    <text evidence="3">The sequence shown here is derived from an EMBL/GenBank/DDBJ whole genome shotgun (WGS) entry which is preliminary data.</text>
</comment>
<feature type="coiled-coil region" evidence="1">
    <location>
        <begin position="42"/>
        <end position="69"/>
    </location>
</feature>
<evidence type="ECO:0000256" key="2">
    <source>
        <dbReference type="SAM" id="MobiDB-lite"/>
    </source>
</evidence>
<dbReference type="VEuPathDB" id="FungiDB:TAPDE_001329"/>
<evidence type="ECO:0000256" key="1">
    <source>
        <dbReference type="SAM" id="Coils"/>
    </source>
</evidence>
<sequence>MDPDLLPSLVSYYQQVQCTKEIGLKLDIKRQLRITSRLQARLGQTQQEKTELSAQADELRVELSKAKATTEVRQREIESLRARTQDSDKVDRAITETLKVQADSYKREINELREDLKLRNDEILDLRQDAQERDDDLKQARDGTRNRDKEMKEIRDQIRARESELRKANHWIEKLQANVQTLELECSESREALEAAREAQVEAEDRYDTLQAQKQLAPQHKATMPVKNLKPIVKSVKMKERSMSPIADPVLPDDSFASEMPTPVVSRQVKAQKSREPETDYTDPPSKPTKRALPKAAAAAESQTRPTKTAPKTARATSNKENLDAPNKGTKKRKAIDDFSASPPRSSPPPADSPKRKPKKKPDFSMTPAVERTNGKSALSLIPLSPPSSKPTLTVAANTASSKDDEIKPIRKKKKLLGGARTLMDDTPKKVSVKAAKTNLGRELSPLKRPISSGLIMKN</sequence>
<organism evidence="3 4">
    <name type="scientific">Taphrina deformans (strain PYCC 5710 / ATCC 11124 / CBS 356.35 / IMI 108563 / JCM 9778 / NBRC 8474)</name>
    <name type="common">Peach leaf curl fungus</name>
    <name type="synonym">Lalaria deformans</name>
    <dbReference type="NCBI Taxonomy" id="1097556"/>
    <lineage>
        <taxon>Eukaryota</taxon>
        <taxon>Fungi</taxon>
        <taxon>Dikarya</taxon>
        <taxon>Ascomycota</taxon>
        <taxon>Taphrinomycotina</taxon>
        <taxon>Taphrinomycetes</taxon>
        <taxon>Taphrinales</taxon>
        <taxon>Taphrinaceae</taxon>
        <taxon>Taphrina</taxon>
    </lineage>
</organism>
<evidence type="ECO:0000313" key="3">
    <source>
        <dbReference type="EMBL" id="CCG81495.1"/>
    </source>
</evidence>
<feature type="compositionally biased region" description="Low complexity" evidence="2">
    <location>
        <begin position="296"/>
        <end position="317"/>
    </location>
</feature>
<proteinExistence type="predicted"/>
<name>R4X7T8_TAPDE</name>
<keyword evidence="4" id="KW-1185">Reference proteome</keyword>
<protein>
    <submittedName>
        <fullName evidence="3">Uncharacterized protein</fullName>
    </submittedName>
</protein>
<feature type="coiled-coil region" evidence="1">
    <location>
        <begin position="165"/>
        <end position="213"/>
    </location>
</feature>
<feature type="region of interest" description="Disordered" evidence="2">
    <location>
        <begin position="238"/>
        <end position="405"/>
    </location>
</feature>
<reference evidence="3 4" key="1">
    <citation type="journal article" date="2013" name="MBio">
        <title>Genome sequencing of the plant pathogen Taphrina deformans, the causal agent of peach leaf curl.</title>
        <authorList>
            <person name="Cisse O.H."/>
            <person name="Almeida J.M.G.C.F."/>
            <person name="Fonseca A."/>
            <person name="Kumar A.A."/>
            <person name="Salojaervi J."/>
            <person name="Overmyer K."/>
            <person name="Hauser P.M."/>
            <person name="Pagni M."/>
        </authorList>
    </citation>
    <scope>NUCLEOTIDE SEQUENCE [LARGE SCALE GENOMIC DNA]</scope>
    <source>
        <strain evidence="4">PYCC 5710 / ATCC 11124 / CBS 356.35 / IMI 108563 / JCM 9778 / NBRC 8474</strain>
    </source>
</reference>
<evidence type="ECO:0000313" key="4">
    <source>
        <dbReference type="Proteomes" id="UP000013776"/>
    </source>
</evidence>
<dbReference type="EMBL" id="CAHR02000041">
    <property type="protein sequence ID" value="CCG81495.1"/>
    <property type="molecule type" value="Genomic_DNA"/>
</dbReference>
<feature type="region of interest" description="Disordered" evidence="2">
    <location>
        <begin position="130"/>
        <end position="154"/>
    </location>
</feature>
<accession>R4X7T8</accession>
<dbReference type="Proteomes" id="UP000013776">
    <property type="component" value="Unassembled WGS sequence"/>
</dbReference>
<dbReference type="OrthoDB" id="2344771at2759"/>